<evidence type="ECO:0000259" key="9">
    <source>
        <dbReference type="Pfam" id="PF00814"/>
    </source>
</evidence>
<feature type="binding site" evidence="8">
    <location>
        <position position="191"/>
    </location>
    <ligand>
        <name>substrate</name>
    </ligand>
</feature>
<feature type="binding site" evidence="8">
    <location>
        <position position="138"/>
    </location>
    <ligand>
        <name>Fe cation</name>
        <dbReference type="ChEBI" id="CHEBI:24875"/>
    </ligand>
</feature>
<evidence type="ECO:0000256" key="8">
    <source>
        <dbReference type="HAMAP-Rule" id="MF_01446"/>
    </source>
</evidence>
<dbReference type="InterPro" id="IPR017861">
    <property type="entry name" value="KAE1/TsaD"/>
</dbReference>
<keyword evidence="3 8" id="KW-0819">tRNA processing</keyword>
<evidence type="ECO:0000256" key="1">
    <source>
        <dbReference type="ARBA" id="ARBA00022490"/>
    </source>
</evidence>
<dbReference type="EC" id="2.3.1.234" evidence="8"/>
<reference evidence="10 11" key="1">
    <citation type="submission" date="2023-09" db="EMBL/GenBank/DDBJ databases">
        <title>Pyrofollis japonicus gen. nov. sp. nov., a novel member of the family Pyrodictiaceae isolated from the Iheya North hydrothermal field.</title>
        <authorList>
            <person name="Miyazaki U."/>
            <person name="Sanari M."/>
            <person name="Tame A."/>
            <person name="Kitajima M."/>
            <person name="Okamoto A."/>
            <person name="Sawayama S."/>
            <person name="Miyazaki J."/>
            <person name="Takai K."/>
            <person name="Nakagawa S."/>
        </authorList>
    </citation>
    <scope>NUCLEOTIDE SEQUENCE [LARGE SCALE GENOMIC DNA]</scope>
    <source>
        <strain evidence="10 11">AV2</strain>
    </source>
</reference>
<dbReference type="Gene3D" id="3.30.420.40">
    <property type="match status" value="2"/>
</dbReference>
<organism evidence="10 11">
    <name type="scientific">Pyrodictium abyssi</name>
    <dbReference type="NCBI Taxonomy" id="54256"/>
    <lineage>
        <taxon>Archaea</taxon>
        <taxon>Thermoproteota</taxon>
        <taxon>Thermoprotei</taxon>
        <taxon>Desulfurococcales</taxon>
        <taxon>Pyrodictiaceae</taxon>
        <taxon>Pyrodictium</taxon>
    </lineage>
</organism>
<evidence type="ECO:0000256" key="3">
    <source>
        <dbReference type="ARBA" id="ARBA00022694"/>
    </source>
</evidence>
<dbReference type="HAMAP" id="MF_01446">
    <property type="entry name" value="Kae1"/>
    <property type="match status" value="1"/>
</dbReference>
<comment type="catalytic activity">
    <reaction evidence="7 8">
        <text>L-threonylcarbamoyladenylate + adenosine(37) in tRNA = N(6)-L-threonylcarbamoyladenosine(37) in tRNA + AMP + H(+)</text>
        <dbReference type="Rhea" id="RHEA:37059"/>
        <dbReference type="Rhea" id="RHEA-COMP:10162"/>
        <dbReference type="Rhea" id="RHEA-COMP:10163"/>
        <dbReference type="ChEBI" id="CHEBI:15378"/>
        <dbReference type="ChEBI" id="CHEBI:73682"/>
        <dbReference type="ChEBI" id="CHEBI:74411"/>
        <dbReference type="ChEBI" id="CHEBI:74418"/>
        <dbReference type="ChEBI" id="CHEBI:456215"/>
        <dbReference type="EC" id="2.3.1.234"/>
    </reaction>
</comment>
<dbReference type="Pfam" id="PF00814">
    <property type="entry name" value="TsaD"/>
    <property type="match status" value="1"/>
</dbReference>
<keyword evidence="2 8" id="KW-0808">Transferase</keyword>
<dbReference type="PRINTS" id="PR00789">
    <property type="entry name" value="OSIALOPTASE"/>
</dbReference>
<comment type="caution">
    <text evidence="8">Lacks conserved residue(s) required for the propagation of feature annotation.</text>
</comment>
<keyword evidence="11" id="KW-1185">Reference proteome</keyword>
<evidence type="ECO:0000256" key="2">
    <source>
        <dbReference type="ARBA" id="ARBA00022679"/>
    </source>
</evidence>
<dbReference type="NCBIfam" id="TIGR00329">
    <property type="entry name" value="gcp_kae1"/>
    <property type="match status" value="1"/>
</dbReference>
<keyword evidence="5 8" id="KW-0408">Iron</keyword>
<dbReference type="InterPro" id="IPR034680">
    <property type="entry name" value="Kae1_archaea_euk"/>
</dbReference>
<evidence type="ECO:0000256" key="6">
    <source>
        <dbReference type="ARBA" id="ARBA00023315"/>
    </source>
</evidence>
<feature type="binding site" evidence="8">
    <location>
        <position position="293"/>
    </location>
    <ligand>
        <name>substrate</name>
    </ligand>
</feature>
<gene>
    <name evidence="8 10" type="primary">kae1</name>
    <name evidence="10" type="ORF">PABY_21920</name>
</gene>
<evidence type="ECO:0000256" key="7">
    <source>
        <dbReference type="ARBA" id="ARBA00048117"/>
    </source>
</evidence>
<feature type="binding site" evidence="8">
    <location>
        <position position="159"/>
    </location>
    <ligand>
        <name>Fe cation</name>
        <dbReference type="ChEBI" id="CHEBI:24875"/>
    </ligand>
</feature>
<sequence length="361" mass="38476">MANAAIQSSSGSLASNPRSLYRGLEWDREVYILGIESTAHTFGVGIASTKPPYILSNVRDVYRPKEGGIHPREAASHHAKVAPTVLREALRQAGLSINDVDGIAVALGPGLGPALRVGATIARGLSAYYSKPLIPVNHALAHIEIGRLATGFSDPLVLYVSGGNTMVAAFAKKRYRVFGETLDIALGNLLDTFARDAGLAPPYVVDGLHAVDRCAEDATRPADLPYVVKGMDVSFSGLLTAALRMWKSAKTERPAICLGLREIAYGAAVEVAERGLAHTRKNSVLVTGGVAASPILRRKIEEMVKYHGASAGYPPPSLAGDNGAMIAWVGLLNFLAGITISPEEAVVRQRWRLDSVEVPWR</sequence>
<dbReference type="SUPFAM" id="SSF53067">
    <property type="entry name" value="Actin-like ATPase domain"/>
    <property type="match status" value="1"/>
</dbReference>
<comment type="cofactor">
    <cofactor evidence="8">
        <name>Fe(2+)</name>
        <dbReference type="ChEBI" id="CHEBI:29033"/>
    </cofactor>
    <text evidence="8">Binds 1 Fe(2+) ion per subunit.</text>
</comment>
<dbReference type="InterPro" id="IPR043129">
    <property type="entry name" value="ATPase_NBD"/>
</dbReference>
<keyword evidence="1 8" id="KW-0963">Cytoplasm</keyword>
<dbReference type="Proteomes" id="UP001341135">
    <property type="component" value="Chromosome"/>
</dbReference>
<dbReference type="InterPro" id="IPR000905">
    <property type="entry name" value="Gcp-like_dom"/>
</dbReference>
<proteinExistence type="inferred from homology"/>
<accession>A0ABN6ZUM6</accession>
<comment type="function">
    <text evidence="8">Required for the formation of a threonylcarbamoyl group on adenosine at position 37 (t(6)A37) in tRNAs that read codons beginning with adenine. Is probably involved in the transfer of the threonylcarbamoyl moiety of threonylcarbamoyl-AMP (TC-AMP) to the N6 group of A37.</text>
</comment>
<keyword evidence="4 8" id="KW-0479">Metal-binding</keyword>
<dbReference type="PANTHER" id="PTHR11735">
    <property type="entry name" value="TRNA N6-ADENOSINE THREONYLCARBAMOYLTRANSFERASE"/>
    <property type="match status" value="1"/>
</dbReference>
<name>A0ABN6ZUM6_9CREN</name>
<comment type="similarity">
    <text evidence="8">Belongs to the KAE1 / TsaD family.</text>
</comment>
<evidence type="ECO:0000313" key="10">
    <source>
        <dbReference type="EMBL" id="BES82625.1"/>
    </source>
</evidence>
<evidence type="ECO:0000256" key="4">
    <source>
        <dbReference type="ARBA" id="ARBA00022723"/>
    </source>
</evidence>
<evidence type="ECO:0000313" key="11">
    <source>
        <dbReference type="Proteomes" id="UP001341135"/>
    </source>
</evidence>
<comment type="subcellular location">
    <subcellularLocation>
        <location evidence="8">Cytoplasm</location>
    </subcellularLocation>
</comment>
<dbReference type="EMBL" id="AP028907">
    <property type="protein sequence ID" value="BES82625.1"/>
    <property type="molecule type" value="Genomic_DNA"/>
</dbReference>
<dbReference type="NCBIfam" id="TIGR03722">
    <property type="entry name" value="arch_KAE1"/>
    <property type="match status" value="1"/>
</dbReference>
<keyword evidence="6 8" id="KW-0012">Acyltransferase</keyword>
<feature type="binding site" evidence="8">
    <location>
        <begin position="159"/>
        <end position="163"/>
    </location>
    <ligand>
        <name>substrate</name>
    </ligand>
</feature>
<feature type="binding site" evidence="8">
    <location>
        <position position="142"/>
    </location>
    <ligand>
        <name>Fe cation</name>
        <dbReference type="ChEBI" id="CHEBI:24875"/>
    </ligand>
</feature>
<dbReference type="PANTHER" id="PTHR11735:SF14">
    <property type="entry name" value="TRNA N6-ADENOSINE THREONYLCARBAMOYLTRANSFERASE"/>
    <property type="match status" value="1"/>
</dbReference>
<evidence type="ECO:0000256" key="5">
    <source>
        <dbReference type="ARBA" id="ARBA00023004"/>
    </source>
</evidence>
<feature type="domain" description="Gcp-like" evidence="9">
    <location>
        <begin position="55"/>
        <end position="328"/>
    </location>
</feature>
<feature type="binding site" evidence="8">
    <location>
        <position position="212"/>
    </location>
    <ligand>
        <name>substrate</name>
    </ligand>
</feature>
<protein>
    <recommendedName>
        <fullName evidence="8">tRNA N6-adenosine threonylcarbamoyltransferase</fullName>
        <ecNumber evidence="8">2.3.1.234</ecNumber>
    </recommendedName>
    <alternativeName>
        <fullName evidence="8">N6-L-threonylcarbamoyladenine synthase</fullName>
        <shortName evidence="8">t(6)A synthase</shortName>
    </alternativeName>
    <alternativeName>
        <fullName evidence="8">t(6)A37 threonylcarbamoyladenosine biosynthesis protein Kae1</fullName>
    </alternativeName>
    <alternativeName>
        <fullName evidence="8">tRNA threonylcarbamoyladenosine biosynthesis protein Kae1</fullName>
    </alternativeName>
</protein>
<feature type="binding site" evidence="8">
    <location>
        <position position="321"/>
    </location>
    <ligand>
        <name>Fe cation</name>
        <dbReference type="ChEBI" id="CHEBI:24875"/>
    </ligand>
</feature>